<sequence length="141" mass="15321">MSKLLPVALAAVTVLVTSTNHPSSTLAGTCASKCGPKPIQFTPGQSIRLEVVNRTLGIVKLEKLQGTDPIPLRPGQELQFFQGDEIQPKLSLAFWDDMGLPLQATISKPDFATLRVELRPGKRNPGDRALNMLSDGRINVY</sequence>
<dbReference type="EMBL" id="JACJQH010000001">
    <property type="protein sequence ID" value="MBD2193901.1"/>
    <property type="molecule type" value="Genomic_DNA"/>
</dbReference>
<proteinExistence type="predicted"/>
<reference evidence="1 2" key="1">
    <citation type="journal article" date="2020" name="ISME J.">
        <title>Comparative genomics reveals insights into cyanobacterial evolution and habitat adaptation.</title>
        <authorList>
            <person name="Chen M.Y."/>
            <person name="Teng W.K."/>
            <person name="Zhao L."/>
            <person name="Hu C.X."/>
            <person name="Zhou Y.K."/>
            <person name="Han B.P."/>
            <person name="Song L.R."/>
            <person name="Shu W.S."/>
        </authorList>
    </citation>
    <scope>NUCLEOTIDE SEQUENCE [LARGE SCALE GENOMIC DNA]</scope>
    <source>
        <strain evidence="1 2">FACHB-288</strain>
    </source>
</reference>
<accession>A0ABR8A4F5</accession>
<evidence type="ECO:0000313" key="1">
    <source>
        <dbReference type="EMBL" id="MBD2193901.1"/>
    </source>
</evidence>
<dbReference type="Proteomes" id="UP000658514">
    <property type="component" value="Unassembled WGS sequence"/>
</dbReference>
<gene>
    <name evidence="1" type="ORF">H6G24_00125</name>
</gene>
<organism evidence="1 2">
    <name type="scientific">Calothrix parietina FACHB-288</name>
    <dbReference type="NCBI Taxonomy" id="2692896"/>
    <lineage>
        <taxon>Bacteria</taxon>
        <taxon>Bacillati</taxon>
        <taxon>Cyanobacteriota</taxon>
        <taxon>Cyanophyceae</taxon>
        <taxon>Nostocales</taxon>
        <taxon>Calotrichaceae</taxon>
        <taxon>Calothrix</taxon>
    </lineage>
</organism>
<dbReference type="RefSeq" id="WP_190538279.1">
    <property type="nucleotide sequence ID" value="NZ_CAWPNO010000001.1"/>
</dbReference>
<keyword evidence="2" id="KW-1185">Reference proteome</keyword>
<protein>
    <submittedName>
        <fullName evidence="1">Uncharacterized protein</fullName>
    </submittedName>
</protein>
<comment type="caution">
    <text evidence="1">The sequence shown here is derived from an EMBL/GenBank/DDBJ whole genome shotgun (WGS) entry which is preliminary data.</text>
</comment>
<name>A0ABR8A4F5_9CYAN</name>
<evidence type="ECO:0000313" key="2">
    <source>
        <dbReference type="Proteomes" id="UP000658514"/>
    </source>
</evidence>